<feature type="transmembrane region" description="Helical" evidence="20">
    <location>
        <begin position="917"/>
        <end position="936"/>
    </location>
</feature>
<dbReference type="InterPro" id="IPR033121">
    <property type="entry name" value="PEPTIDASE_A1"/>
</dbReference>
<keyword evidence="12 20" id="KW-1133">Transmembrane helix</keyword>
<protein>
    <recommendedName>
        <fullName evidence="22">Peptidase A1 domain-containing protein</fullName>
    </recommendedName>
</protein>
<organism evidence="23 24">
    <name type="scientific">Podospora didyma</name>
    <dbReference type="NCBI Taxonomy" id="330526"/>
    <lineage>
        <taxon>Eukaryota</taxon>
        <taxon>Fungi</taxon>
        <taxon>Dikarya</taxon>
        <taxon>Ascomycota</taxon>
        <taxon>Pezizomycotina</taxon>
        <taxon>Sordariomycetes</taxon>
        <taxon>Sordariomycetidae</taxon>
        <taxon>Sordariales</taxon>
        <taxon>Podosporaceae</taxon>
        <taxon>Podospora</taxon>
    </lineage>
</organism>
<dbReference type="PROSITE" id="PS51767">
    <property type="entry name" value="PEPTIDASE_A1"/>
    <property type="match status" value="1"/>
</dbReference>
<dbReference type="FunFam" id="2.40.70.10:FF:000060">
    <property type="entry name" value="Aspartic-type endopeptidase ctsD"/>
    <property type="match status" value="1"/>
</dbReference>
<dbReference type="GO" id="GO:0004190">
    <property type="term" value="F:aspartic-type endopeptidase activity"/>
    <property type="evidence" value="ECO:0007669"/>
    <property type="project" value="UniProtKB-KW"/>
</dbReference>
<feature type="transmembrane region" description="Helical" evidence="20">
    <location>
        <begin position="1035"/>
        <end position="1054"/>
    </location>
</feature>
<accession>A0AAE0U203</accession>
<evidence type="ECO:0000313" key="24">
    <source>
        <dbReference type="Proteomes" id="UP001285441"/>
    </source>
</evidence>
<comment type="similarity">
    <text evidence="3 18">Belongs to the peptidase A1 family.</text>
</comment>
<feature type="compositionally biased region" description="Low complexity" evidence="19">
    <location>
        <begin position="589"/>
        <end position="611"/>
    </location>
</feature>
<keyword evidence="8 20" id="KW-0812">Transmembrane</keyword>
<evidence type="ECO:0000256" key="18">
    <source>
        <dbReference type="RuleBase" id="RU000454"/>
    </source>
</evidence>
<feature type="compositionally biased region" description="Low complexity" evidence="19">
    <location>
        <begin position="476"/>
        <end position="495"/>
    </location>
</feature>
<gene>
    <name evidence="23" type="ORF">B0H63DRAFT_392893</name>
</gene>
<feature type="transmembrane region" description="Helical" evidence="20">
    <location>
        <begin position="956"/>
        <end position="980"/>
    </location>
</feature>
<dbReference type="EMBL" id="JAULSW010000003">
    <property type="protein sequence ID" value="KAK3387654.1"/>
    <property type="molecule type" value="Genomic_DNA"/>
</dbReference>
<evidence type="ECO:0000256" key="4">
    <source>
        <dbReference type="ARBA" id="ARBA00008066"/>
    </source>
</evidence>
<dbReference type="GO" id="GO:0005886">
    <property type="term" value="C:plasma membrane"/>
    <property type="evidence" value="ECO:0007669"/>
    <property type="project" value="UniProtKB-SubCell"/>
</dbReference>
<reference evidence="23" key="2">
    <citation type="submission" date="2023-06" db="EMBL/GenBank/DDBJ databases">
        <authorList>
            <consortium name="Lawrence Berkeley National Laboratory"/>
            <person name="Haridas S."/>
            <person name="Hensen N."/>
            <person name="Bonometti L."/>
            <person name="Westerberg I."/>
            <person name="Brannstrom I.O."/>
            <person name="Guillou S."/>
            <person name="Cros-Aarteil S."/>
            <person name="Calhoun S."/>
            <person name="Kuo A."/>
            <person name="Mondo S."/>
            <person name="Pangilinan J."/>
            <person name="Riley R."/>
            <person name="LaButti K."/>
            <person name="Andreopoulos B."/>
            <person name="Lipzen A."/>
            <person name="Chen C."/>
            <person name="Yanf M."/>
            <person name="Daum C."/>
            <person name="Ng V."/>
            <person name="Clum A."/>
            <person name="Steindorff A."/>
            <person name="Ohm R."/>
            <person name="Martin F."/>
            <person name="Silar P."/>
            <person name="Natvig D."/>
            <person name="Lalanne C."/>
            <person name="Gautier V."/>
            <person name="Ament-velasquez S.L."/>
            <person name="Kruys A."/>
            <person name="Hutchinson M.I."/>
            <person name="Powell A.J."/>
            <person name="Barry K."/>
            <person name="Miller A.N."/>
            <person name="Grigoriev I.V."/>
            <person name="Debuchy R."/>
            <person name="Gladieux P."/>
            <person name="Thoren M.H."/>
            <person name="Johannesson H."/>
        </authorList>
    </citation>
    <scope>NUCLEOTIDE SEQUENCE</scope>
    <source>
        <strain evidence="23">CBS 232.78</strain>
    </source>
</reference>
<proteinExistence type="inferred from homology"/>
<reference evidence="23" key="1">
    <citation type="journal article" date="2023" name="Mol. Phylogenet. Evol.">
        <title>Genome-scale phylogeny and comparative genomics of the fungal order Sordariales.</title>
        <authorList>
            <person name="Hensen N."/>
            <person name="Bonometti L."/>
            <person name="Westerberg I."/>
            <person name="Brannstrom I.O."/>
            <person name="Guillou S."/>
            <person name="Cros-Aarteil S."/>
            <person name="Calhoun S."/>
            <person name="Haridas S."/>
            <person name="Kuo A."/>
            <person name="Mondo S."/>
            <person name="Pangilinan J."/>
            <person name="Riley R."/>
            <person name="LaButti K."/>
            <person name="Andreopoulos B."/>
            <person name="Lipzen A."/>
            <person name="Chen C."/>
            <person name="Yan M."/>
            <person name="Daum C."/>
            <person name="Ng V."/>
            <person name="Clum A."/>
            <person name="Steindorff A."/>
            <person name="Ohm R.A."/>
            <person name="Martin F."/>
            <person name="Silar P."/>
            <person name="Natvig D.O."/>
            <person name="Lalanne C."/>
            <person name="Gautier V."/>
            <person name="Ament-Velasquez S.L."/>
            <person name="Kruys A."/>
            <person name="Hutchinson M.I."/>
            <person name="Powell A.J."/>
            <person name="Barry K."/>
            <person name="Miller A.N."/>
            <person name="Grigoriev I.V."/>
            <person name="Debuchy R."/>
            <person name="Gladieux P."/>
            <person name="Hiltunen Thoren M."/>
            <person name="Johannesson H."/>
        </authorList>
    </citation>
    <scope>NUCLEOTIDE SEQUENCE</scope>
    <source>
        <strain evidence="23">CBS 232.78</strain>
    </source>
</reference>
<dbReference type="InterPro" id="IPR034164">
    <property type="entry name" value="Pepsin-like_dom"/>
</dbReference>
<dbReference type="PRINTS" id="PR00792">
    <property type="entry name" value="PEPSIN"/>
</dbReference>
<feature type="transmembrane region" description="Helical" evidence="20">
    <location>
        <begin position="1130"/>
        <end position="1152"/>
    </location>
</feature>
<dbReference type="GO" id="GO:0015179">
    <property type="term" value="F:L-amino acid transmembrane transporter activity"/>
    <property type="evidence" value="ECO:0007669"/>
    <property type="project" value="TreeGrafter"/>
</dbReference>
<feature type="active site" evidence="16">
    <location>
        <position position="158"/>
    </location>
</feature>
<evidence type="ECO:0000256" key="15">
    <source>
        <dbReference type="ARBA" id="ARBA00023288"/>
    </source>
</evidence>
<evidence type="ECO:0000256" key="10">
    <source>
        <dbReference type="ARBA" id="ARBA00022801"/>
    </source>
</evidence>
<evidence type="ECO:0000256" key="6">
    <source>
        <dbReference type="ARBA" id="ARBA00022475"/>
    </source>
</evidence>
<evidence type="ECO:0000256" key="17">
    <source>
        <dbReference type="PIRSR" id="PIRSR601461-2"/>
    </source>
</evidence>
<dbReference type="GO" id="GO:0006508">
    <property type="term" value="P:proteolysis"/>
    <property type="evidence" value="ECO:0007669"/>
    <property type="project" value="UniProtKB-KW"/>
</dbReference>
<evidence type="ECO:0000259" key="22">
    <source>
        <dbReference type="PROSITE" id="PS51767"/>
    </source>
</evidence>
<feature type="transmembrane region" description="Helical" evidence="20">
    <location>
        <begin position="1075"/>
        <end position="1092"/>
    </location>
</feature>
<keyword evidence="17" id="KW-1015">Disulfide bond</keyword>
<dbReference type="PANTHER" id="PTHR22950">
    <property type="entry name" value="AMINO ACID TRANSPORTER"/>
    <property type="match status" value="1"/>
</dbReference>
<evidence type="ECO:0000256" key="9">
    <source>
        <dbReference type="ARBA" id="ARBA00022750"/>
    </source>
</evidence>
<comment type="similarity">
    <text evidence="4">Belongs to the amino acid/polyamine transporter 2 family.</text>
</comment>
<feature type="transmembrane region" description="Helical" evidence="20">
    <location>
        <begin position="1098"/>
        <end position="1118"/>
    </location>
</feature>
<dbReference type="SUPFAM" id="SSF50630">
    <property type="entry name" value="Acid proteases"/>
    <property type="match status" value="1"/>
</dbReference>
<keyword evidence="7 18" id="KW-0645">Protease</keyword>
<evidence type="ECO:0000256" key="3">
    <source>
        <dbReference type="ARBA" id="ARBA00007447"/>
    </source>
</evidence>
<dbReference type="InterPro" id="IPR013057">
    <property type="entry name" value="AA_transpt_TM"/>
</dbReference>
<evidence type="ECO:0000256" key="16">
    <source>
        <dbReference type="PIRSR" id="PIRSR601461-1"/>
    </source>
</evidence>
<feature type="transmembrane region" description="Helical" evidence="20">
    <location>
        <begin position="836"/>
        <end position="860"/>
    </location>
</feature>
<feature type="region of interest" description="Disordered" evidence="19">
    <location>
        <begin position="470"/>
        <end position="503"/>
    </location>
</feature>
<keyword evidence="10 18" id="KW-0378">Hydrolase</keyword>
<evidence type="ECO:0000256" key="11">
    <source>
        <dbReference type="ARBA" id="ARBA00022970"/>
    </source>
</evidence>
<dbReference type="Gene3D" id="2.40.70.10">
    <property type="entry name" value="Acid Proteases"/>
    <property type="match status" value="2"/>
</dbReference>
<keyword evidence="13 20" id="KW-0472">Membrane</keyword>
<name>A0AAE0U203_9PEZI</name>
<feature type="transmembrane region" description="Helical" evidence="20">
    <location>
        <begin position="992"/>
        <end position="1015"/>
    </location>
</feature>
<evidence type="ECO:0000256" key="20">
    <source>
        <dbReference type="SAM" id="Phobius"/>
    </source>
</evidence>
<feature type="chain" id="PRO_5042227816" description="Peptidase A1 domain-containing protein" evidence="21">
    <location>
        <begin position="19"/>
        <end position="1165"/>
    </location>
</feature>
<keyword evidence="6" id="KW-1003">Cell membrane</keyword>
<feature type="disulfide bond" evidence="17">
    <location>
        <begin position="171"/>
        <end position="176"/>
    </location>
</feature>
<dbReference type="InterPro" id="IPR001969">
    <property type="entry name" value="Aspartic_peptidase_AS"/>
</dbReference>
<dbReference type="InterPro" id="IPR001461">
    <property type="entry name" value="Aspartic_peptidase_A1"/>
</dbReference>
<dbReference type="Pfam" id="PF00026">
    <property type="entry name" value="Asp"/>
    <property type="match status" value="1"/>
</dbReference>
<keyword evidence="24" id="KW-1185">Reference proteome</keyword>
<evidence type="ECO:0000256" key="1">
    <source>
        <dbReference type="ARBA" id="ARBA00004141"/>
    </source>
</evidence>
<dbReference type="InterPro" id="IPR021109">
    <property type="entry name" value="Peptidase_aspartic_dom_sf"/>
</dbReference>
<evidence type="ECO:0000256" key="19">
    <source>
        <dbReference type="SAM" id="MobiDB-lite"/>
    </source>
</evidence>
<evidence type="ECO:0000313" key="23">
    <source>
        <dbReference type="EMBL" id="KAK3387654.1"/>
    </source>
</evidence>
<dbReference type="Pfam" id="PF01490">
    <property type="entry name" value="Aa_trans"/>
    <property type="match status" value="1"/>
</dbReference>
<dbReference type="CDD" id="cd05471">
    <property type="entry name" value="pepsin_like"/>
    <property type="match status" value="1"/>
</dbReference>
<evidence type="ECO:0000256" key="8">
    <source>
        <dbReference type="ARBA" id="ARBA00022692"/>
    </source>
</evidence>
<keyword evidence="9 18" id="KW-0064">Aspartyl protease</keyword>
<feature type="transmembrane region" description="Helical" evidence="20">
    <location>
        <begin position="880"/>
        <end position="905"/>
    </location>
</feature>
<evidence type="ECO:0000256" key="2">
    <source>
        <dbReference type="ARBA" id="ARBA00004236"/>
    </source>
</evidence>
<feature type="signal peptide" evidence="21">
    <location>
        <begin position="1"/>
        <end position="18"/>
    </location>
</feature>
<comment type="caution">
    <text evidence="23">The sequence shown here is derived from an EMBL/GenBank/DDBJ whole genome shotgun (WGS) entry which is preliminary data.</text>
</comment>
<keyword evidence="5" id="KW-0813">Transport</keyword>
<evidence type="ECO:0000256" key="13">
    <source>
        <dbReference type="ARBA" id="ARBA00023136"/>
    </source>
</evidence>
<evidence type="ECO:0000256" key="5">
    <source>
        <dbReference type="ARBA" id="ARBA00022448"/>
    </source>
</evidence>
<dbReference type="GO" id="GO:0005783">
    <property type="term" value="C:endoplasmic reticulum"/>
    <property type="evidence" value="ECO:0007669"/>
    <property type="project" value="TreeGrafter"/>
</dbReference>
<keyword evidence="14" id="KW-0325">Glycoprotein</keyword>
<evidence type="ECO:0000256" key="12">
    <source>
        <dbReference type="ARBA" id="ARBA00022989"/>
    </source>
</evidence>
<comment type="subcellular location">
    <subcellularLocation>
        <location evidence="2">Cell membrane</location>
    </subcellularLocation>
    <subcellularLocation>
        <location evidence="1">Membrane</location>
        <topology evidence="1">Multi-pass membrane protein</topology>
    </subcellularLocation>
</comment>
<dbReference type="PROSITE" id="PS00141">
    <property type="entry name" value="ASP_PROTEASE"/>
    <property type="match status" value="1"/>
</dbReference>
<evidence type="ECO:0000256" key="7">
    <source>
        <dbReference type="ARBA" id="ARBA00022670"/>
    </source>
</evidence>
<dbReference type="AlphaFoldDB" id="A0AAE0U203"/>
<dbReference type="PANTHER" id="PTHR22950:SF458">
    <property type="entry name" value="SODIUM-COUPLED NEUTRAL AMINO ACID TRANSPORTER 11-RELATED"/>
    <property type="match status" value="1"/>
</dbReference>
<sequence>MLRVTLLLLTLWASTIHAFFPWKPQCDPSDTECVGNKWPTKETVHNAKREPLAAEGVTFELMQRRTPNVSARAARTAWEAARLSVKYAPAEAPHVSHSEEEQEHHLDLLKRENTFKFSTPAPPTGVHSTGIYQDGTDFSYFIQVNFGTPPKPLFMLLDSGASSTWVYESSCQTEACKNHNSFDPASSKTYKVENRNETIPYGKGSVQSHRGRDTVSVAGMSIDMSFGLVTNASDIFQYFAFDGIVGLSMVPSNASENFIQVLKAHQLLTSHMFSVSLNRNADGPNTGQISFGSIDPSKYTGEISYTPTVRNASGEWAIPLDAVTYGGKAANIPKTRLAYLDTGTTFIFGPPSDVRALHELIPGATTEDKGVNWKVPCNTTGTFALTFSGITYEIDPRDWMPGKGGKDAMCVSNIYGDEVIQNAWLFGDVFLKNVFTVFDADEYRIGLAKTPPPPQLVSSTATTVAGQQPATTGMIAPSPANASSGSSSVAAESSPSPSPTVISPAEQLESNKYVSILCIVGIIAMRRVGKYIYDTLMGGSRNEKKRRVELRANRYCSCPYDTTDPTSRQHAKSGERCSQAARMARARSHGAAAAAASTRNTTNNSTTDTTSPSQNEEDVGLLSGGAQDHNDDGDHEDDSGASGGGLIAPEPTPRTPRTPRTPNRVRFDLNPTIVGSGPERGGGGDYFAARESFDVDDEDPLNPGSTTATGRRRRREGQQRVPLLTDIEAPSVALANSPWDEGGEDGDDVHDWAARERARPKSGLRMAFMNMANSIIGAGIIGQPYAFRQAGLLAGVVLLVVLTVVVDWTICLIVVNSKLSGASSFQGTVEKCFGRPGLIAISIAQWAFAFGGMVAFGVIVGDSIPHVLMAIWPGLKDMTVLGLLANRRVVIVVFTLGISFPLTLYRDIAKLAKASTLALISMGIIVVTVIVQGALVPSEDRGSLNTFNLLVINDGIFQAIGVISFAFVCHHNSLLIYGSLETPTIDRFSKVTHYSTAISMVACLLMALSGFLTFGDKTLGNVLNNFPADNTMVNIARLCFGLNMLTTLPLEGFVCREVMMNYYFPGKPFNMKLHIIFSTALVVSAMTISLFTCDLGTVFELVGATSAAAMAYILPPLCYIKLTTRSWKTYVAWGVVVFGCAVMGISIVQAIAKMVRGDGGTAQCM</sequence>
<dbReference type="Proteomes" id="UP001285441">
    <property type="component" value="Unassembled WGS sequence"/>
</dbReference>
<feature type="transmembrane region" description="Helical" evidence="20">
    <location>
        <begin position="792"/>
        <end position="815"/>
    </location>
</feature>
<keyword evidence="21" id="KW-0732">Signal</keyword>
<feature type="region of interest" description="Disordered" evidence="19">
    <location>
        <begin position="557"/>
        <end position="721"/>
    </location>
</feature>
<evidence type="ECO:0000256" key="21">
    <source>
        <dbReference type="SAM" id="SignalP"/>
    </source>
</evidence>
<feature type="active site" evidence="16">
    <location>
        <position position="341"/>
    </location>
</feature>
<evidence type="ECO:0000256" key="14">
    <source>
        <dbReference type="ARBA" id="ARBA00023180"/>
    </source>
</evidence>
<keyword evidence="15" id="KW-0449">Lipoprotein</keyword>
<keyword evidence="11" id="KW-0029">Amino-acid transport</keyword>
<feature type="domain" description="Peptidase A1" evidence="22">
    <location>
        <begin position="140"/>
        <end position="448"/>
    </location>
</feature>